<protein>
    <submittedName>
        <fullName evidence="2">Uncharacterized protein</fullName>
    </submittedName>
</protein>
<evidence type="ECO:0000313" key="2">
    <source>
        <dbReference type="EMBL" id="TGZ79992.1"/>
    </source>
</evidence>
<sequence length="119" mass="13103">MCFTRYATFRLGSTDMYVVVFTIQSVTLNIAAVLHHVHQFPPTHQISENYVSGSDIPIAMASIISIGIMIPISTFLDRAGIHHISGFLISSSNLTSATAGATSDHQLRTYCIFVIYQRP</sequence>
<keyword evidence="1" id="KW-0812">Transmembrane</keyword>
<feature type="transmembrane region" description="Helical" evidence="1">
    <location>
        <begin position="56"/>
        <end position="76"/>
    </location>
</feature>
<evidence type="ECO:0000256" key="1">
    <source>
        <dbReference type="SAM" id="Phobius"/>
    </source>
</evidence>
<evidence type="ECO:0000313" key="3">
    <source>
        <dbReference type="Proteomes" id="UP000298138"/>
    </source>
</evidence>
<organism evidence="2 3">
    <name type="scientific">Ascodesmis nigricans</name>
    <dbReference type="NCBI Taxonomy" id="341454"/>
    <lineage>
        <taxon>Eukaryota</taxon>
        <taxon>Fungi</taxon>
        <taxon>Dikarya</taxon>
        <taxon>Ascomycota</taxon>
        <taxon>Pezizomycotina</taxon>
        <taxon>Pezizomycetes</taxon>
        <taxon>Pezizales</taxon>
        <taxon>Ascodesmidaceae</taxon>
        <taxon>Ascodesmis</taxon>
    </lineage>
</organism>
<reference evidence="2 3" key="1">
    <citation type="submission" date="2019-04" db="EMBL/GenBank/DDBJ databases">
        <title>Comparative genomics and transcriptomics to analyze fruiting body development in filamentous ascomycetes.</title>
        <authorList>
            <consortium name="DOE Joint Genome Institute"/>
            <person name="Lutkenhaus R."/>
            <person name="Traeger S."/>
            <person name="Breuer J."/>
            <person name="Kuo A."/>
            <person name="Lipzen A."/>
            <person name="Pangilinan J."/>
            <person name="Dilworth D."/>
            <person name="Sandor L."/>
            <person name="Poggeler S."/>
            <person name="Barry K."/>
            <person name="Grigoriev I.V."/>
            <person name="Nowrousian M."/>
        </authorList>
    </citation>
    <scope>NUCLEOTIDE SEQUENCE [LARGE SCALE GENOMIC DNA]</scope>
    <source>
        <strain evidence="2 3">CBS 389.68</strain>
    </source>
</reference>
<dbReference type="AlphaFoldDB" id="A0A4S2MTX5"/>
<name>A0A4S2MTX5_9PEZI</name>
<dbReference type="EMBL" id="ML220127">
    <property type="protein sequence ID" value="TGZ79992.1"/>
    <property type="molecule type" value="Genomic_DNA"/>
</dbReference>
<gene>
    <name evidence="2" type="ORF">EX30DRAFT_66749</name>
</gene>
<dbReference type="Proteomes" id="UP000298138">
    <property type="component" value="Unassembled WGS sequence"/>
</dbReference>
<keyword evidence="1" id="KW-0472">Membrane</keyword>
<accession>A0A4S2MTX5</accession>
<feature type="transmembrane region" description="Helical" evidence="1">
    <location>
        <begin position="16"/>
        <end position="36"/>
    </location>
</feature>
<keyword evidence="3" id="KW-1185">Reference proteome</keyword>
<keyword evidence="1" id="KW-1133">Transmembrane helix</keyword>
<dbReference type="InParanoid" id="A0A4S2MTX5"/>
<proteinExistence type="predicted"/>